<dbReference type="GO" id="GO:0005634">
    <property type="term" value="C:nucleus"/>
    <property type="evidence" value="ECO:0007669"/>
    <property type="project" value="UniProtKB-SubCell"/>
</dbReference>
<dbReference type="Pfam" id="PF11951">
    <property type="entry name" value="Fungal_trans_2"/>
    <property type="match status" value="1"/>
</dbReference>
<comment type="subcellular location">
    <subcellularLocation>
        <location evidence="1">Nucleus</location>
    </subcellularLocation>
</comment>
<dbReference type="GO" id="GO:0008270">
    <property type="term" value="F:zinc ion binding"/>
    <property type="evidence" value="ECO:0007669"/>
    <property type="project" value="InterPro"/>
</dbReference>
<sequence length="666" mass="74974">METPSKTPHLKSRNGCLRCKSKKTKCDERKPACARCEDRGFQCPGYALNVRWSQKHQTRAEKSAAKQPDQSPREVVDLSPPSVELEADEIVVTPSATPASEEVQHVDSWLTPPSQWDLLMPQDLFGLDDTGQSLMSAQSPIPSDLALWGSTSIETAWGVAGINSATAICTEERQSGQKRPLDDTGSSTPASDPCTKQRRRLEAQPEPIATESNSGVLVEFNNHPFIDPPRELFNLPTALSEYFFREVITLYCTWDSKSNAMRNIVENQWQSSGVLHHTIQSMAASCLSEDFPRLSSVAKSEHSLALQYIQTKSPSPNLHEDTLLAYMLLGHTASWLNPQNLATDMFRASCGMLNDASTEADDSNHLAFFSDTMDYWAMLLVYLTDSHNLGDYRRRSVGPADPTKAIEPHPYSGISRETVRMLTDTGILIFQYRKHMSGVKFMTEKDLDVFRVALREARRLERSLLAHRAPDVSHIKDPGDPKTPLNHLQLIDEAYRCTGLLQIYRVFPDLLNERYAPWNKEHVLRPPPATKIPTAQERQTWLTKLAMHVLSILREIPFESRTRSVQPFIMVAVSGELRQDPKHTQTPDSGEEELGVLHIDQASIEVVRARKFVGSRLAAYTHILPLRKIRVIFELINCVWSALDAGEEDVYWLDVAHERNLGTLMG</sequence>
<dbReference type="SMART" id="SM00066">
    <property type="entry name" value="GAL4"/>
    <property type="match status" value="1"/>
</dbReference>
<dbReference type="PROSITE" id="PS00463">
    <property type="entry name" value="ZN2_CY6_FUNGAL_1"/>
    <property type="match status" value="1"/>
</dbReference>
<dbReference type="Gene3D" id="4.10.240.10">
    <property type="entry name" value="Zn(2)-C6 fungal-type DNA-binding domain"/>
    <property type="match status" value="1"/>
</dbReference>
<name>A0A9P8VUL6_9HYPO</name>
<dbReference type="AlphaFoldDB" id="A0A9P8VUL6"/>
<evidence type="ECO:0000256" key="1">
    <source>
        <dbReference type="ARBA" id="ARBA00004123"/>
    </source>
</evidence>
<feature type="domain" description="Zn(2)-C6 fungal-type" evidence="4">
    <location>
        <begin position="15"/>
        <end position="43"/>
    </location>
</feature>
<keyword evidence="6" id="KW-1185">Reference proteome</keyword>
<dbReference type="InterPro" id="IPR036864">
    <property type="entry name" value="Zn2-C6_fun-type_DNA-bd_sf"/>
</dbReference>
<comment type="caution">
    <text evidence="5">The sequence shown here is derived from an EMBL/GenBank/DDBJ whole genome shotgun (WGS) entry which is preliminary data.</text>
</comment>
<evidence type="ECO:0000256" key="2">
    <source>
        <dbReference type="ARBA" id="ARBA00023242"/>
    </source>
</evidence>
<dbReference type="GO" id="GO:0000981">
    <property type="term" value="F:DNA-binding transcription factor activity, RNA polymerase II-specific"/>
    <property type="evidence" value="ECO:0007669"/>
    <property type="project" value="InterPro"/>
</dbReference>
<dbReference type="SUPFAM" id="SSF57701">
    <property type="entry name" value="Zn2/Cys6 DNA-binding domain"/>
    <property type="match status" value="1"/>
</dbReference>
<evidence type="ECO:0000259" key="4">
    <source>
        <dbReference type="PROSITE" id="PS50048"/>
    </source>
</evidence>
<dbReference type="Pfam" id="PF00172">
    <property type="entry name" value="Zn_clus"/>
    <property type="match status" value="1"/>
</dbReference>
<proteinExistence type="predicted"/>
<gene>
    <name evidence="5" type="ORF">B0T10DRAFT_582009</name>
</gene>
<feature type="compositionally biased region" description="Basic and acidic residues" evidence="3">
    <location>
        <begin position="172"/>
        <end position="182"/>
    </location>
</feature>
<feature type="region of interest" description="Disordered" evidence="3">
    <location>
        <begin position="54"/>
        <end position="79"/>
    </location>
</feature>
<dbReference type="InterPro" id="IPR021858">
    <property type="entry name" value="Fun_TF"/>
</dbReference>
<evidence type="ECO:0000313" key="5">
    <source>
        <dbReference type="EMBL" id="KAH6880032.1"/>
    </source>
</evidence>
<dbReference type="GO" id="GO:0045944">
    <property type="term" value="P:positive regulation of transcription by RNA polymerase II"/>
    <property type="evidence" value="ECO:0007669"/>
    <property type="project" value="TreeGrafter"/>
</dbReference>
<dbReference type="PROSITE" id="PS50048">
    <property type="entry name" value="ZN2_CY6_FUNGAL_2"/>
    <property type="match status" value="1"/>
</dbReference>
<dbReference type="InterPro" id="IPR001138">
    <property type="entry name" value="Zn2Cys6_DnaBD"/>
</dbReference>
<protein>
    <submittedName>
        <fullName evidence="5">Fungal-specific transcription factor domain-containing protein</fullName>
    </submittedName>
</protein>
<dbReference type="EMBL" id="JAGPYM010000027">
    <property type="protein sequence ID" value="KAH6880032.1"/>
    <property type="molecule type" value="Genomic_DNA"/>
</dbReference>
<dbReference type="GO" id="GO:0000976">
    <property type="term" value="F:transcription cis-regulatory region binding"/>
    <property type="evidence" value="ECO:0007669"/>
    <property type="project" value="TreeGrafter"/>
</dbReference>
<evidence type="ECO:0000256" key="3">
    <source>
        <dbReference type="SAM" id="MobiDB-lite"/>
    </source>
</evidence>
<accession>A0A9P8VUL6</accession>
<dbReference type="PANTHER" id="PTHR37534">
    <property type="entry name" value="TRANSCRIPTIONAL ACTIVATOR PROTEIN UGA3"/>
    <property type="match status" value="1"/>
</dbReference>
<feature type="region of interest" description="Disordered" evidence="3">
    <location>
        <begin position="172"/>
        <end position="208"/>
    </location>
</feature>
<organism evidence="5 6">
    <name type="scientific">Thelonectria olida</name>
    <dbReference type="NCBI Taxonomy" id="1576542"/>
    <lineage>
        <taxon>Eukaryota</taxon>
        <taxon>Fungi</taxon>
        <taxon>Dikarya</taxon>
        <taxon>Ascomycota</taxon>
        <taxon>Pezizomycotina</taxon>
        <taxon>Sordariomycetes</taxon>
        <taxon>Hypocreomycetidae</taxon>
        <taxon>Hypocreales</taxon>
        <taxon>Nectriaceae</taxon>
        <taxon>Thelonectria</taxon>
    </lineage>
</organism>
<dbReference type="PANTHER" id="PTHR37534:SF11">
    <property type="entry name" value="ZN(II)2CYS6 TRANSCRIPTION FACTOR (EUROFUNG)"/>
    <property type="match status" value="1"/>
</dbReference>
<keyword evidence="2" id="KW-0539">Nucleus</keyword>
<reference evidence="5 6" key="1">
    <citation type="journal article" date="2021" name="Nat. Commun.">
        <title>Genetic determinants of endophytism in the Arabidopsis root mycobiome.</title>
        <authorList>
            <person name="Mesny F."/>
            <person name="Miyauchi S."/>
            <person name="Thiergart T."/>
            <person name="Pickel B."/>
            <person name="Atanasova L."/>
            <person name="Karlsson M."/>
            <person name="Huettel B."/>
            <person name="Barry K.W."/>
            <person name="Haridas S."/>
            <person name="Chen C."/>
            <person name="Bauer D."/>
            <person name="Andreopoulos W."/>
            <person name="Pangilinan J."/>
            <person name="LaButti K."/>
            <person name="Riley R."/>
            <person name="Lipzen A."/>
            <person name="Clum A."/>
            <person name="Drula E."/>
            <person name="Henrissat B."/>
            <person name="Kohler A."/>
            <person name="Grigoriev I.V."/>
            <person name="Martin F.M."/>
            <person name="Hacquard S."/>
        </authorList>
    </citation>
    <scope>NUCLEOTIDE SEQUENCE [LARGE SCALE GENOMIC DNA]</scope>
    <source>
        <strain evidence="5 6">MPI-CAGE-CH-0241</strain>
    </source>
</reference>
<evidence type="ECO:0000313" key="6">
    <source>
        <dbReference type="Proteomes" id="UP000777438"/>
    </source>
</evidence>
<dbReference type="OrthoDB" id="4835445at2759"/>
<dbReference type="Proteomes" id="UP000777438">
    <property type="component" value="Unassembled WGS sequence"/>
</dbReference>
<dbReference type="CDD" id="cd00067">
    <property type="entry name" value="GAL4"/>
    <property type="match status" value="1"/>
</dbReference>